<organism evidence="1 2">
    <name type="scientific">Methylacidiphilum infernorum (isolate V4)</name>
    <name type="common">Methylokorus infernorum (strain V4)</name>
    <dbReference type="NCBI Taxonomy" id="481448"/>
    <lineage>
        <taxon>Bacteria</taxon>
        <taxon>Pseudomonadati</taxon>
        <taxon>Verrucomicrobiota</taxon>
        <taxon>Methylacidiphilae</taxon>
        <taxon>Methylacidiphilales</taxon>
        <taxon>Methylacidiphilaceae</taxon>
        <taxon>Methylacidiphilum (ex Ratnadevi et al. 2023)</taxon>
    </lineage>
</organism>
<proteinExistence type="predicted"/>
<dbReference type="HOGENOM" id="CLU_3218508_0_0_0"/>
<dbReference type="EMBL" id="CP000975">
    <property type="protein sequence ID" value="ACD83214.1"/>
    <property type="molecule type" value="Genomic_DNA"/>
</dbReference>
<reference evidence="1 2" key="1">
    <citation type="journal article" date="2008" name="Biol. Direct">
        <title>Complete genome sequence of the extremely acidophilic methanotroph isolate V4, Methylacidiphilum infernorum, a representative of the bacterial phylum Verrucomicrobia.</title>
        <authorList>
            <person name="Hou S."/>
            <person name="Makarova K.S."/>
            <person name="Saw J.H."/>
            <person name="Senin P."/>
            <person name="Ly B.V."/>
            <person name="Zhou Z."/>
            <person name="Ren Y."/>
            <person name="Wang J."/>
            <person name="Galperin M.Y."/>
            <person name="Omelchenko M.V."/>
            <person name="Wolf Y.I."/>
            <person name="Yutin N."/>
            <person name="Koonin E.V."/>
            <person name="Stott M.B."/>
            <person name="Mountain B.W."/>
            <person name="Crowe M.A."/>
            <person name="Smirnova A.V."/>
            <person name="Dunfield P.F."/>
            <person name="Feng L."/>
            <person name="Wang L."/>
            <person name="Alam M."/>
        </authorList>
    </citation>
    <scope>NUCLEOTIDE SEQUENCE [LARGE SCALE GENOMIC DNA]</scope>
    <source>
        <strain evidence="2">Isolate V4</strain>
    </source>
</reference>
<sequence length="44" mass="4810">MCKNLQQVAPLDHFPGNLFFLVCLLGMENAKSALSPGHGIEDRP</sequence>
<dbReference type="Proteomes" id="UP000009149">
    <property type="component" value="Chromosome"/>
</dbReference>
<dbReference type="KEGG" id="min:Minf_1159"/>
<dbReference type="AlphaFoldDB" id="B3DV61"/>
<gene>
    <name evidence="1" type="ordered locus">Minf_1159</name>
</gene>
<accession>B3DV61</accession>
<name>B3DV61_METI4</name>
<dbReference type="STRING" id="481448.Minf_1159"/>
<evidence type="ECO:0000313" key="2">
    <source>
        <dbReference type="Proteomes" id="UP000009149"/>
    </source>
</evidence>
<evidence type="ECO:0000313" key="1">
    <source>
        <dbReference type="EMBL" id="ACD83214.1"/>
    </source>
</evidence>
<protein>
    <submittedName>
        <fullName evidence="1">Uncharacterized protein</fullName>
    </submittedName>
</protein>